<evidence type="ECO:0000256" key="1">
    <source>
        <dbReference type="ARBA" id="ARBA00007623"/>
    </source>
</evidence>
<organism evidence="8 9">
    <name type="scientific">Triparma verrucosa</name>
    <dbReference type="NCBI Taxonomy" id="1606542"/>
    <lineage>
        <taxon>Eukaryota</taxon>
        <taxon>Sar</taxon>
        <taxon>Stramenopiles</taxon>
        <taxon>Ochrophyta</taxon>
        <taxon>Bolidophyceae</taxon>
        <taxon>Parmales</taxon>
        <taxon>Triparmaceae</taxon>
        <taxon>Triparma</taxon>
    </lineage>
</organism>
<evidence type="ECO:0000259" key="7">
    <source>
        <dbReference type="PROSITE" id="PS50203"/>
    </source>
</evidence>
<dbReference type="SUPFAM" id="SSF49758">
    <property type="entry name" value="Calpain large subunit, middle domain (domain III)"/>
    <property type="match status" value="1"/>
</dbReference>
<dbReference type="Proteomes" id="UP001165160">
    <property type="component" value="Unassembled WGS sequence"/>
</dbReference>
<dbReference type="InterPro" id="IPR022684">
    <property type="entry name" value="Calpain_cysteine_protease"/>
</dbReference>
<evidence type="ECO:0000256" key="5">
    <source>
        <dbReference type="PIRSR" id="PIRSR622684-1"/>
    </source>
</evidence>
<dbReference type="InterPro" id="IPR038765">
    <property type="entry name" value="Papain-like_cys_pep_sf"/>
</dbReference>
<dbReference type="PROSITE" id="PS50203">
    <property type="entry name" value="CALPAIN_CAT"/>
    <property type="match status" value="1"/>
</dbReference>
<evidence type="ECO:0000256" key="4">
    <source>
        <dbReference type="ARBA" id="ARBA00022807"/>
    </source>
</evidence>
<evidence type="ECO:0000313" key="8">
    <source>
        <dbReference type="EMBL" id="GMH81811.1"/>
    </source>
</evidence>
<dbReference type="SUPFAM" id="SSF54001">
    <property type="entry name" value="Cysteine proteinases"/>
    <property type="match status" value="1"/>
</dbReference>
<dbReference type="InterPro" id="IPR036213">
    <property type="entry name" value="Calpain_III_sf"/>
</dbReference>
<dbReference type="AlphaFoldDB" id="A0A9W7B487"/>
<feature type="domain" description="Calpain catalytic" evidence="7">
    <location>
        <begin position="82"/>
        <end position="301"/>
    </location>
</feature>
<dbReference type="Pfam" id="PF00648">
    <property type="entry name" value="Peptidase_C2"/>
    <property type="match status" value="1"/>
</dbReference>
<dbReference type="GO" id="GO:0004198">
    <property type="term" value="F:calcium-dependent cysteine-type endopeptidase activity"/>
    <property type="evidence" value="ECO:0007669"/>
    <property type="project" value="InterPro"/>
</dbReference>
<evidence type="ECO:0000256" key="3">
    <source>
        <dbReference type="ARBA" id="ARBA00022801"/>
    </source>
</evidence>
<gene>
    <name evidence="8" type="ORF">TrVE_jg5365</name>
</gene>
<feature type="active site" evidence="5 6">
    <location>
        <position position="91"/>
    </location>
</feature>
<dbReference type="PANTHER" id="PTHR10183">
    <property type="entry name" value="CALPAIN"/>
    <property type="match status" value="1"/>
</dbReference>
<accession>A0A9W7B487</accession>
<evidence type="ECO:0000256" key="6">
    <source>
        <dbReference type="PROSITE-ProRule" id="PRU00239"/>
    </source>
</evidence>
<protein>
    <recommendedName>
        <fullName evidence="7">Calpain catalytic domain-containing protein</fullName>
    </recommendedName>
</protein>
<dbReference type="EMBL" id="BRXX01000008">
    <property type="protein sequence ID" value="GMH81811.1"/>
    <property type="molecule type" value="Genomic_DNA"/>
</dbReference>
<dbReference type="InterPro" id="IPR001300">
    <property type="entry name" value="Peptidase_C2_calpain_cat"/>
</dbReference>
<reference evidence="9" key="1">
    <citation type="journal article" date="2023" name="Commun. Biol.">
        <title>Genome analysis of Parmales, the sister group of diatoms, reveals the evolutionary specialization of diatoms from phago-mixotrophs to photoautotrophs.</title>
        <authorList>
            <person name="Ban H."/>
            <person name="Sato S."/>
            <person name="Yoshikawa S."/>
            <person name="Yamada K."/>
            <person name="Nakamura Y."/>
            <person name="Ichinomiya M."/>
            <person name="Sato N."/>
            <person name="Blanc-Mathieu R."/>
            <person name="Endo H."/>
            <person name="Kuwata A."/>
            <person name="Ogata H."/>
        </authorList>
    </citation>
    <scope>NUCLEOTIDE SEQUENCE [LARGE SCALE GENOMIC DNA]</scope>
    <source>
        <strain evidence="9">NIES 3699</strain>
    </source>
</reference>
<feature type="active site" evidence="6">
    <location>
        <position position="261"/>
    </location>
</feature>
<keyword evidence="3 6" id="KW-0378">Hydrolase</keyword>
<comment type="similarity">
    <text evidence="1">Belongs to the peptidase C2 family.</text>
</comment>
<evidence type="ECO:0000313" key="9">
    <source>
        <dbReference type="Proteomes" id="UP001165160"/>
    </source>
</evidence>
<keyword evidence="9" id="KW-1185">Reference proteome</keyword>
<proteinExistence type="inferred from homology"/>
<evidence type="ECO:0000256" key="2">
    <source>
        <dbReference type="ARBA" id="ARBA00022670"/>
    </source>
</evidence>
<dbReference type="GO" id="GO:0006508">
    <property type="term" value="P:proteolysis"/>
    <property type="evidence" value="ECO:0007669"/>
    <property type="project" value="UniProtKB-KW"/>
</dbReference>
<dbReference type="PANTHER" id="PTHR10183:SF379">
    <property type="entry name" value="CALPAIN-5"/>
    <property type="match status" value="1"/>
</dbReference>
<sequence length="441" mass="48529">MSEERKGVLQSLLSDLCSIPSKPDAEPEILTSTLLRLKEHAFVDLSFDRSKSLINSPYESSAIWTLLSSPPFADSKPPNYDDIVQGHNGDCFLVASIAALLAAKGDLETETITDVGKSKFEVKVFSEGSSTGSPTIVDGLIPTQEDGSAIFASSRNGDMSCFALIEKAFAKFEGGGEFWRLKGGNVAECLYSLTGVGCEDLHDPKNFKGLILENFNNNNPMGTGHVDTKEKGDNARTTCNIRKNHAYAVVGADNSCVKIYNPHGNDDNFKGKKGGDGKGTLTLSWEEFSKTMNRLQVCPLHNSNQWSARWSKETAGGCSNFPTFRKNDVLIIDADTIKTGLTLMMGTQDVRASRSIGQSVSYPEIGITLVQLTHEGSHSDEDFFALTPERYKVFKKTRSFANKRETVLTLSPSEVGNLQLEECSFPSHPLFKMVWRPWKFY</sequence>
<dbReference type="SMART" id="SM00230">
    <property type="entry name" value="CysPc"/>
    <property type="match status" value="1"/>
</dbReference>
<comment type="caution">
    <text evidence="8">The sequence shown here is derived from an EMBL/GenBank/DDBJ whole genome shotgun (WGS) entry which is preliminary data.</text>
</comment>
<dbReference type="Gene3D" id="2.60.120.380">
    <property type="match status" value="1"/>
</dbReference>
<keyword evidence="2 6" id="KW-0645">Protease</keyword>
<name>A0A9W7B487_9STRA</name>
<keyword evidence="4 6" id="KW-0788">Thiol protease</keyword>
<feature type="active site" evidence="5 6">
    <location>
        <position position="245"/>
    </location>
</feature>